<dbReference type="HOGENOM" id="CLU_2757410_0_0_1"/>
<dbReference type="AlphaFoldDB" id="M2MIT8"/>
<protein>
    <submittedName>
        <fullName evidence="1">Uncharacterized protein</fullName>
    </submittedName>
</protein>
<dbReference type="EMBL" id="KB445555">
    <property type="protein sequence ID" value="EMC96571.1"/>
    <property type="molecule type" value="Genomic_DNA"/>
</dbReference>
<dbReference type="OrthoDB" id="2155101at2759"/>
<accession>M2MIT8</accession>
<dbReference type="GO" id="GO:0009306">
    <property type="term" value="P:protein secretion"/>
    <property type="evidence" value="ECO:0007669"/>
    <property type="project" value="InterPro"/>
</dbReference>
<dbReference type="Pfam" id="PF11654">
    <property type="entry name" value="NCE101"/>
    <property type="match status" value="1"/>
</dbReference>
<dbReference type="GeneID" id="19116593"/>
<proteinExistence type="predicted"/>
<name>M2MIT8_BAUPA</name>
<dbReference type="Proteomes" id="UP000011761">
    <property type="component" value="Unassembled WGS sequence"/>
</dbReference>
<organism evidence="1 2">
    <name type="scientific">Baudoinia panamericana (strain UAMH 10762)</name>
    <name type="common">Angels' share fungus</name>
    <name type="synonym">Baudoinia compniacensis (strain UAMH 10762)</name>
    <dbReference type="NCBI Taxonomy" id="717646"/>
    <lineage>
        <taxon>Eukaryota</taxon>
        <taxon>Fungi</taxon>
        <taxon>Dikarya</taxon>
        <taxon>Ascomycota</taxon>
        <taxon>Pezizomycotina</taxon>
        <taxon>Dothideomycetes</taxon>
        <taxon>Dothideomycetidae</taxon>
        <taxon>Mycosphaerellales</taxon>
        <taxon>Teratosphaeriaceae</taxon>
        <taxon>Baudoinia</taxon>
    </lineage>
</organism>
<sequence length="70" mass="7965">MQVVLRANIYIRIADPVYAMSIGVAAAFVRIRREEKEKDRTTQQSIDGLRRRVNVLFEKSVDSNSVQKAG</sequence>
<evidence type="ECO:0000313" key="1">
    <source>
        <dbReference type="EMBL" id="EMC96571.1"/>
    </source>
</evidence>
<keyword evidence="2" id="KW-1185">Reference proteome</keyword>
<dbReference type="InterPro" id="IPR024242">
    <property type="entry name" value="NCE101"/>
</dbReference>
<reference evidence="1 2" key="1">
    <citation type="journal article" date="2012" name="PLoS Pathog.">
        <title>Diverse lifestyles and strategies of plant pathogenesis encoded in the genomes of eighteen Dothideomycetes fungi.</title>
        <authorList>
            <person name="Ohm R.A."/>
            <person name="Feau N."/>
            <person name="Henrissat B."/>
            <person name="Schoch C.L."/>
            <person name="Horwitz B.A."/>
            <person name="Barry K.W."/>
            <person name="Condon B.J."/>
            <person name="Copeland A.C."/>
            <person name="Dhillon B."/>
            <person name="Glaser F."/>
            <person name="Hesse C.N."/>
            <person name="Kosti I."/>
            <person name="LaButti K."/>
            <person name="Lindquist E.A."/>
            <person name="Lucas S."/>
            <person name="Salamov A.A."/>
            <person name="Bradshaw R.E."/>
            <person name="Ciuffetti L."/>
            <person name="Hamelin R.C."/>
            <person name="Kema G.H.J."/>
            <person name="Lawrence C."/>
            <person name="Scott J.A."/>
            <person name="Spatafora J.W."/>
            <person name="Turgeon B.G."/>
            <person name="de Wit P.J.G.M."/>
            <person name="Zhong S."/>
            <person name="Goodwin S.B."/>
            <person name="Grigoriev I.V."/>
        </authorList>
    </citation>
    <scope>NUCLEOTIDE SEQUENCE [LARGE SCALE GENOMIC DNA]</scope>
    <source>
        <strain evidence="1 2">UAMH 10762</strain>
    </source>
</reference>
<dbReference type="RefSeq" id="XP_007676316.1">
    <property type="nucleotide sequence ID" value="XM_007678126.1"/>
</dbReference>
<evidence type="ECO:0000313" key="2">
    <source>
        <dbReference type="Proteomes" id="UP000011761"/>
    </source>
</evidence>
<dbReference type="eggNOG" id="ENOG502SD8V">
    <property type="taxonomic scope" value="Eukaryota"/>
</dbReference>
<gene>
    <name evidence="1" type="ORF">BAUCODRAFT_70466</name>
</gene>
<dbReference type="KEGG" id="bcom:BAUCODRAFT_70466"/>